<dbReference type="KEGG" id="psco:LY89DRAFT_733229"/>
<proteinExistence type="predicted"/>
<gene>
    <name evidence="1" type="ORF">LY89DRAFT_733229</name>
</gene>
<dbReference type="InParanoid" id="A0A194XB23"/>
<organism evidence="1 2">
    <name type="scientific">Mollisia scopiformis</name>
    <name type="common">Conifer needle endophyte fungus</name>
    <name type="synonym">Phialocephala scopiformis</name>
    <dbReference type="NCBI Taxonomy" id="149040"/>
    <lineage>
        <taxon>Eukaryota</taxon>
        <taxon>Fungi</taxon>
        <taxon>Dikarya</taxon>
        <taxon>Ascomycota</taxon>
        <taxon>Pezizomycotina</taxon>
        <taxon>Leotiomycetes</taxon>
        <taxon>Helotiales</taxon>
        <taxon>Mollisiaceae</taxon>
        <taxon>Mollisia</taxon>
    </lineage>
</organism>
<sequence length="201" mass="22329">MSTIAWPVNHHASLAVQQRSQPCPMTDHHLKLPVAAFHWTPMDGEGKSLLSTNPNCSRDVRKKTRRHPFSASYSTALQLAMEASPSFPGATPRGGVAPVFCLSANPAREWPARTRDERLVKTRGDQIRRRVGWIMEERDPQTSLQCSWTWILHLRKLNHYSGSLTLMPDLRVAMATHTGVVVCLAGCSTAHTSSSHSQKGK</sequence>
<protein>
    <submittedName>
        <fullName evidence="1">Uncharacterized protein</fullName>
    </submittedName>
</protein>
<reference evidence="1 2" key="1">
    <citation type="submission" date="2015-10" db="EMBL/GenBank/DDBJ databases">
        <title>Full genome of DAOMC 229536 Phialocephala scopiformis, a fungal endophyte of spruce producing the potent anti-insectan compound rugulosin.</title>
        <authorList>
            <consortium name="DOE Joint Genome Institute"/>
            <person name="Walker A.K."/>
            <person name="Frasz S.L."/>
            <person name="Seifert K.A."/>
            <person name="Miller J.D."/>
            <person name="Mondo S.J."/>
            <person name="Labutti K."/>
            <person name="Lipzen A."/>
            <person name="Dockter R."/>
            <person name="Kennedy M."/>
            <person name="Grigoriev I.V."/>
            <person name="Spatafora J.W."/>
        </authorList>
    </citation>
    <scope>NUCLEOTIDE SEQUENCE [LARGE SCALE GENOMIC DNA]</scope>
    <source>
        <strain evidence="1 2">CBS 120377</strain>
    </source>
</reference>
<name>A0A194XB23_MOLSC</name>
<dbReference type="EMBL" id="KQ947414">
    <property type="protein sequence ID" value="KUJ17375.1"/>
    <property type="molecule type" value="Genomic_DNA"/>
</dbReference>
<dbReference type="GeneID" id="28829502"/>
<evidence type="ECO:0000313" key="1">
    <source>
        <dbReference type="EMBL" id="KUJ17375.1"/>
    </source>
</evidence>
<evidence type="ECO:0000313" key="2">
    <source>
        <dbReference type="Proteomes" id="UP000070700"/>
    </source>
</evidence>
<dbReference type="Proteomes" id="UP000070700">
    <property type="component" value="Unassembled WGS sequence"/>
</dbReference>
<accession>A0A194XB23</accession>
<dbReference type="AlphaFoldDB" id="A0A194XB23"/>
<dbReference type="RefSeq" id="XP_018071730.1">
    <property type="nucleotide sequence ID" value="XM_018219776.1"/>
</dbReference>
<keyword evidence="2" id="KW-1185">Reference proteome</keyword>